<protein>
    <recommendedName>
        <fullName evidence="3">Rx N-terminal domain-containing protein</fullName>
    </recommendedName>
</protein>
<keyword evidence="2" id="KW-1185">Reference proteome</keyword>
<evidence type="ECO:0000313" key="2">
    <source>
        <dbReference type="Proteomes" id="UP000516437"/>
    </source>
</evidence>
<reference evidence="1 2" key="1">
    <citation type="journal article" date="2019" name="Plant Biotechnol. J.">
        <title>The red bayberry genome and genetic basis of sex determination.</title>
        <authorList>
            <person name="Jia H.M."/>
            <person name="Jia H.J."/>
            <person name="Cai Q.L."/>
            <person name="Wang Y."/>
            <person name="Zhao H.B."/>
            <person name="Yang W.F."/>
            <person name="Wang G.Y."/>
            <person name="Li Y.H."/>
            <person name="Zhan D.L."/>
            <person name="Shen Y.T."/>
            <person name="Niu Q.F."/>
            <person name="Chang L."/>
            <person name="Qiu J."/>
            <person name="Zhao L."/>
            <person name="Xie H.B."/>
            <person name="Fu W.Y."/>
            <person name="Jin J."/>
            <person name="Li X.W."/>
            <person name="Jiao Y."/>
            <person name="Zhou C.C."/>
            <person name="Tu T."/>
            <person name="Chai C.Y."/>
            <person name="Gao J.L."/>
            <person name="Fan L.J."/>
            <person name="van de Weg E."/>
            <person name="Wang J.Y."/>
            <person name="Gao Z.S."/>
        </authorList>
    </citation>
    <scope>NUCLEOTIDE SEQUENCE [LARGE SCALE GENOMIC DNA]</scope>
    <source>
        <tissue evidence="1">Leaves</tissue>
    </source>
</reference>
<organism evidence="1 2">
    <name type="scientific">Morella rubra</name>
    <name type="common">Chinese bayberry</name>
    <dbReference type="NCBI Taxonomy" id="262757"/>
    <lineage>
        <taxon>Eukaryota</taxon>
        <taxon>Viridiplantae</taxon>
        <taxon>Streptophyta</taxon>
        <taxon>Embryophyta</taxon>
        <taxon>Tracheophyta</taxon>
        <taxon>Spermatophyta</taxon>
        <taxon>Magnoliopsida</taxon>
        <taxon>eudicotyledons</taxon>
        <taxon>Gunneridae</taxon>
        <taxon>Pentapetalae</taxon>
        <taxon>rosids</taxon>
        <taxon>fabids</taxon>
        <taxon>Fagales</taxon>
        <taxon>Myricaceae</taxon>
        <taxon>Morella</taxon>
    </lineage>
</organism>
<evidence type="ECO:0000313" key="1">
    <source>
        <dbReference type="EMBL" id="KAB1213105.1"/>
    </source>
</evidence>
<comment type="caution">
    <text evidence="1">The sequence shown here is derived from an EMBL/GenBank/DDBJ whole genome shotgun (WGS) entry which is preliminary data.</text>
</comment>
<proteinExistence type="predicted"/>
<sequence length="110" mass="12264">MSCRKLLVDARSSLLGLRSCIPVRARPTWADRFVEDLKAELGATVCAVMQLTHKVLSDINALLTTLETTGGQHDFQLKKEVKAIRFDLKNMASGGHLQALTRLLETWRST</sequence>
<dbReference type="Proteomes" id="UP000516437">
    <property type="component" value="Chromosome 5"/>
</dbReference>
<dbReference type="EMBL" id="RXIC02000023">
    <property type="protein sequence ID" value="KAB1213105.1"/>
    <property type="molecule type" value="Genomic_DNA"/>
</dbReference>
<evidence type="ECO:0008006" key="3">
    <source>
        <dbReference type="Google" id="ProtNLM"/>
    </source>
</evidence>
<gene>
    <name evidence="1" type="ORF">CJ030_MR5G015907</name>
</gene>
<dbReference type="AlphaFoldDB" id="A0A6A1VKH4"/>
<accession>A0A6A1VKH4</accession>
<name>A0A6A1VKH4_9ROSI</name>